<comment type="function">
    <text evidence="6">May have a photoreceptor function.</text>
</comment>
<evidence type="ECO:0000256" key="3">
    <source>
        <dbReference type="ARBA" id="ARBA00022630"/>
    </source>
</evidence>
<protein>
    <recommendedName>
        <fullName evidence="2 6">Cryptochrome DASH</fullName>
    </recommendedName>
</protein>
<dbReference type="Pfam" id="PF00875">
    <property type="entry name" value="DNA_photolyase"/>
    <property type="match status" value="1"/>
</dbReference>
<dbReference type="InterPro" id="IPR036134">
    <property type="entry name" value="Crypto/Photolyase_FAD-like_sf"/>
</dbReference>
<reference evidence="8" key="1">
    <citation type="submission" date="2022-02" db="EMBL/GenBank/DDBJ databases">
        <title>Aestuariibaculum sp., a marine bacterium isolated from sediment in Guangxi.</title>
        <authorList>
            <person name="Ying J."/>
        </authorList>
    </citation>
    <scope>NUCLEOTIDE SEQUENCE</scope>
    <source>
        <strain evidence="8">L182</strain>
    </source>
</reference>
<dbReference type="RefSeq" id="WP_240574603.1">
    <property type="nucleotide sequence ID" value="NZ_CP136709.1"/>
</dbReference>
<evidence type="ECO:0000256" key="6">
    <source>
        <dbReference type="RuleBase" id="RU367151"/>
    </source>
</evidence>
<evidence type="ECO:0000256" key="4">
    <source>
        <dbReference type="ARBA" id="ARBA00022827"/>
    </source>
</evidence>
<dbReference type="EMBL" id="JAKVQD010000005">
    <property type="protein sequence ID" value="MCH4553525.1"/>
    <property type="molecule type" value="Genomic_DNA"/>
</dbReference>
<dbReference type="InterPro" id="IPR005101">
    <property type="entry name" value="Cryptochr/Photolyase_FAD-bd"/>
</dbReference>
<dbReference type="InterPro" id="IPR036155">
    <property type="entry name" value="Crypto/Photolyase_N_sf"/>
</dbReference>
<dbReference type="InterPro" id="IPR014729">
    <property type="entry name" value="Rossmann-like_a/b/a_fold"/>
</dbReference>
<evidence type="ECO:0000256" key="2">
    <source>
        <dbReference type="ARBA" id="ARBA00017881"/>
    </source>
</evidence>
<evidence type="ECO:0000259" key="7">
    <source>
        <dbReference type="PROSITE" id="PS51645"/>
    </source>
</evidence>
<gene>
    <name evidence="8" type="ORF">MKW35_12925</name>
</gene>
<comment type="similarity">
    <text evidence="1 6">Belongs to the DNA photolyase class-1 family.</text>
</comment>
<dbReference type="InterPro" id="IPR014133">
    <property type="entry name" value="Cry_DASH"/>
</dbReference>
<name>A0ABS9RKQ5_9FLAO</name>
<dbReference type="Gene3D" id="1.10.579.10">
    <property type="entry name" value="DNA Cyclobutane Dipyrimidine Photolyase, subunit A, domain 3"/>
    <property type="match status" value="1"/>
</dbReference>
<keyword evidence="4 6" id="KW-0274">FAD</keyword>
<keyword evidence="5 6" id="KW-0157">Chromophore</keyword>
<dbReference type="SUPFAM" id="SSF52425">
    <property type="entry name" value="Cryptochrome/photolyase, N-terminal domain"/>
    <property type="match status" value="1"/>
</dbReference>
<proteinExistence type="inferred from homology"/>
<dbReference type="NCBIfam" id="TIGR02765">
    <property type="entry name" value="crypto_DASH"/>
    <property type="match status" value="1"/>
</dbReference>
<evidence type="ECO:0000313" key="9">
    <source>
        <dbReference type="Proteomes" id="UP001156141"/>
    </source>
</evidence>
<comment type="caution">
    <text evidence="8">The sequence shown here is derived from an EMBL/GenBank/DDBJ whole genome shotgun (WGS) entry which is preliminary data.</text>
</comment>
<evidence type="ECO:0000256" key="1">
    <source>
        <dbReference type="ARBA" id="ARBA00005862"/>
    </source>
</evidence>
<dbReference type="PANTHER" id="PTHR11455">
    <property type="entry name" value="CRYPTOCHROME"/>
    <property type="match status" value="1"/>
</dbReference>
<feature type="domain" description="Photolyase/cryptochrome alpha/beta" evidence="7">
    <location>
        <begin position="7"/>
        <end position="140"/>
    </location>
</feature>
<sequence length="437" mass="51697">MQTQENKTSLIWFRNNLRIHDNSSITKAITKGKKVIAVYCFDPRQFKMNRFGFKKTEKFRARFLIESVSDLKNNLKKHNIPLFVYLDKPENCIPNLVVNHQVTEIYLQEEWTPEETSVLRKVKNQLSKNILFTTSYDQFLFHPLDLPFKIEHLPNVFTDFRKIIEKQINVRPICKDYLINFNQPKINNTTKIPSLTDLGFEDFKTHPKSAFPFKGGETEALKHIQHYMFNTKNLGVYKNTRNGLIGTDYSSKLSPWLANGCVSAKLIYYKVKQFEKEYFSNQSTYWLVFELIWRDYFKYLSLKNGNLIFKIEGILDKTYPWLNDNDIILKWIEGKTPEPFVNANMIELNKTGWMSNRGRQNVASYFAKHLKLDWRIGASYFESLLLDYDVHSNYGNWMYVAGVGNDPRDRKFNIKSQAENYDKNASYQRLWLQTTLF</sequence>
<dbReference type="Pfam" id="PF03441">
    <property type="entry name" value="FAD_binding_7"/>
    <property type="match status" value="1"/>
</dbReference>
<evidence type="ECO:0000256" key="5">
    <source>
        <dbReference type="ARBA" id="ARBA00022991"/>
    </source>
</evidence>
<comment type="cofactor">
    <cofactor evidence="6">
        <name>FAD</name>
        <dbReference type="ChEBI" id="CHEBI:57692"/>
    </cofactor>
    <text evidence="6">Binds 1 FAD per subunit.</text>
</comment>
<comment type="cofactor">
    <cofactor evidence="6">
        <name>(6R)-5,10-methylene-5,6,7,8-tetrahydrofolate</name>
        <dbReference type="ChEBI" id="CHEBI:15636"/>
    </cofactor>
    <text evidence="6">Binds 1 5,10-methenyltetrahydrofolate (MTHF) per subunit.</text>
</comment>
<dbReference type="PANTHER" id="PTHR11455:SF22">
    <property type="entry name" value="CRYPTOCHROME DASH"/>
    <property type="match status" value="1"/>
</dbReference>
<keyword evidence="3 6" id="KW-0285">Flavoprotein</keyword>
<dbReference type="SUPFAM" id="SSF48173">
    <property type="entry name" value="Cryptochrome/photolyase FAD-binding domain"/>
    <property type="match status" value="1"/>
</dbReference>
<keyword evidence="9" id="KW-1185">Reference proteome</keyword>
<dbReference type="Proteomes" id="UP001156141">
    <property type="component" value="Unassembled WGS sequence"/>
</dbReference>
<evidence type="ECO:0000313" key="8">
    <source>
        <dbReference type="EMBL" id="MCH4553525.1"/>
    </source>
</evidence>
<dbReference type="PROSITE" id="PS51645">
    <property type="entry name" value="PHR_CRY_ALPHA_BETA"/>
    <property type="match status" value="1"/>
</dbReference>
<accession>A0ABS9RKQ5</accession>
<dbReference type="PRINTS" id="PR00147">
    <property type="entry name" value="DNAPHOTLYASE"/>
</dbReference>
<dbReference type="Gene3D" id="3.40.50.620">
    <property type="entry name" value="HUPs"/>
    <property type="match status" value="1"/>
</dbReference>
<organism evidence="8 9">
    <name type="scientific">Aestuariibaculum lutulentum</name>
    <dbReference type="NCBI Taxonomy" id="2920935"/>
    <lineage>
        <taxon>Bacteria</taxon>
        <taxon>Pseudomonadati</taxon>
        <taxon>Bacteroidota</taxon>
        <taxon>Flavobacteriia</taxon>
        <taxon>Flavobacteriales</taxon>
        <taxon>Flavobacteriaceae</taxon>
    </lineage>
</organism>
<dbReference type="InterPro" id="IPR006050">
    <property type="entry name" value="DNA_photolyase_N"/>
</dbReference>
<dbReference type="Gene3D" id="1.25.40.80">
    <property type="match status" value="1"/>
</dbReference>
<dbReference type="InterPro" id="IPR002081">
    <property type="entry name" value="Cryptochrome/DNA_photolyase_1"/>
</dbReference>